<dbReference type="GeneID" id="36591640"/>
<keyword evidence="2" id="KW-1185">Reference proteome</keyword>
<dbReference type="Proteomes" id="UP000235371">
    <property type="component" value="Unassembled WGS sequence"/>
</dbReference>
<organism evidence="1 2">
    <name type="scientific">Hyaloscypha bicolor E</name>
    <dbReference type="NCBI Taxonomy" id="1095630"/>
    <lineage>
        <taxon>Eukaryota</taxon>
        <taxon>Fungi</taxon>
        <taxon>Dikarya</taxon>
        <taxon>Ascomycota</taxon>
        <taxon>Pezizomycotina</taxon>
        <taxon>Leotiomycetes</taxon>
        <taxon>Helotiales</taxon>
        <taxon>Hyaloscyphaceae</taxon>
        <taxon>Hyaloscypha</taxon>
        <taxon>Hyaloscypha bicolor</taxon>
    </lineage>
</organism>
<reference evidence="1 2" key="1">
    <citation type="submission" date="2016-04" db="EMBL/GenBank/DDBJ databases">
        <title>A degradative enzymes factory behind the ericoid mycorrhizal symbiosis.</title>
        <authorList>
            <consortium name="DOE Joint Genome Institute"/>
            <person name="Martino E."/>
            <person name="Morin E."/>
            <person name="Grelet G."/>
            <person name="Kuo A."/>
            <person name="Kohler A."/>
            <person name="Daghino S."/>
            <person name="Barry K."/>
            <person name="Choi C."/>
            <person name="Cichocki N."/>
            <person name="Clum A."/>
            <person name="Copeland A."/>
            <person name="Hainaut M."/>
            <person name="Haridas S."/>
            <person name="Labutti K."/>
            <person name="Lindquist E."/>
            <person name="Lipzen A."/>
            <person name="Khouja H.-R."/>
            <person name="Murat C."/>
            <person name="Ohm R."/>
            <person name="Olson A."/>
            <person name="Spatafora J."/>
            <person name="Veneault-Fourrey C."/>
            <person name="Henrissat B."/>
            <person name="Grigoriev I."/>
            <person name="Martin F."/>
            <person name="Perotto S."/>
        </authorList>
    </citation>
    <scope>NUCLEOTIDE SEQUENCE [LARGE SCALE GENOMIC DNA]</scope>
    <source>
        <strain evidence="1 2">E</strain>
    </source>
</reference>
<gene>
    <name evidence="1" type="ORF">K444DRAFT_633054</name>
</gene>
<dbReference type="RefSeq" id="XP_024733579.1">
    <property type="nucleotide sequence ID" value="XM_024883563.1"/>
</dbReference>
<sequence>MHEGESSADLDQGILGAGLIIHGNISEPRFTYQDMSPGKRGTSGAPESLRTNLAVTRSRIACGLSAPTNLNLTFIWGKTDISKPFPATSNALANFGEGTMTNQLVVAAASVLYNPLRTASHPTSSDAQYGISALLELDLNVGEGSAVLHRTDGGFACNATLEDVDIDTTLTLPDSQFNALNQQLRRHRWKTFTWTVERMGDKQPERWANLDEKIFYLGWFQKRG</sequence>
<evidence type="ECO:0000313" key="1">
    <source>
        <dbReference type="EMBL" id="PMD56675.1"/>
    </source>
</evidence>
<dbReference type="AlphaFoldDB" id="A0A2J6T0X8"/>
<dbReference type="OrthoDB" id="5332281at2759"/>
<name>A0A2J6T0X8_9HELO</name>
<accession>A0A2J6T0X8</accession>
<dbReference type="EMBL" id="KZ613848">
    <property type="protein sequence ID" value="PMD56675.1"/>
    <property type="molecule type" value="Genomic_DNA"/>
</dbReference>
<proteinExistence type="predicted"/>
<dbReference type="InParanoid" id="A0A2J6T0X8"/>
<protein>
    <submittedName>
        <fullName evidence="1">Uncharacterized protein</fullName>
    </submittedName>
</protein>
<evidence type="ECO:0000313" key="2">
    <source>
        <dbReference type="Proteomes" id="UP000235371"/>
    </source>
</evidence>